<name>A0A6J4IGH8_9ACTN</name>
<evidence type="ECO:0000313" key="1">
    <source>
        <dbReference type="EMBL" id="CAA9252023.1"/>
    </source>
</evidence>
<dbReference type="SUPFAM" id="SSF117396">
    <property type="entry name" value="TM1631-like"/>
    <property type="match status" value="1"/>
</dbReference>
<evidence type="ECO:0008006" key="2">
    <source>
        <dbReference type="Google" id="ProtNLM"/>
    </source>
</evidence>
<dbReference type="AlphaFoldDB" id="A0A6J4IGH8"/>
<dbReference type="Gene3D" id="3.20.20.410">
    <property type="entry name" value="Protein of unknown function UPF0759"/>
    <property type="match status" value="1"/>
</dbReference>
<accession>A0A6J4IGH8</accession>
<dbReference type="InterPro" id="IPR036520">
    <property type="entry name" value="UPF0759_sf"/>
</dbReference>
<reference evidence="1" key="1">
    <citation type="submission" date="2020-02" db="EMBL/GenBank/DDBJ databases">
        <authorList>
            <person name="Meier V. D."/>
        </authorList>
    </citation>
    <scope>NUCLEOTIDE SEQUENCE</scope>
    <source>
        <strain evidence="1">AVDCRST_MAG10</strain>
    </source>
</reference>
<organism evidence="1">
    <name type="scientific">uncultured Acidimicrobiales bacterium</name>
    <dbReference type="NCBI Taxonomy" id="310071"/>
    <lineage>
        <taxon>Bacteria</taxon>
        <taxon>Bacillati</taxon>
        <taxon>Actinomycetota</taxon>
        <taxon>Acidimicrobiia</taxon>
        <taxon>Acidimicrobiales</taxon>
        <taxon>environmental samples</taxon>
    </lineage>
</organism>
<dbReference type="PANTHER" id="PTHR30348:SF4">
    <property type="entry name" value="DUF72 DOMAIN-CONTAINING PROTEIN"/>
    <property type="match status" value="1"/>
</dbReference>
<dbReference type="PANTHER" id="PTHR30348">
    <property type="entry name" value="UNCHARACTERIZED PROTEIN YECE"/>
    <property type="match status" value="1"/>
</dbReference>
<dbReference type="EMBL" id="CADCTB010000143">
    <property type="protein sequence ID" value="CAA9252023.1"/>
    <property type="molecule type" value="Genomic_DNA"/>
</dbReference>
<sequence>MSAGVARVGCSGWVYKHWRGPVYPPDLPTGRWFEHYATLLDSVEINNSFYRLPTEAAAEGWASQAPPGFVYALKLGQFGSHRMKLKDAGSWLHNHLDRVERLGASGGPTLVQLPPRWKRNAERLDEFLAVAPKTLRWAVEVREASWLHEETYEVLRRHGAALCIHDLLDGHPWELTTDWTYVRFHGPRATEAAYQGRYGPDGLYWMGERLSSWLAEGHDVYAYFNNDDSGYAVDDARWLADRLGHRPTRNG</sequence>
<gene>
    <name evidence="1" type="ORF">AVDCRST_MAG10-2297</name>
</gene>
<dbReference type="InterPro" id="IPR002763">
    <property type="entry name" value="DUF72"/>
</dbReference>
<dbReference type="Pfam" id="PF01904">
    <property type="entry name" value="DUF72"/>
    <property type="match status" value="1"/>
</dbReference>
<proteinExistence type="predicted"/>
<protein>
    <recommendedName>
        <fullName evidence="2">DUF72 domain-containing protein</fullName>
    </recommendedName>
</protein>